<dbReference type="AlphaFoldDB" id="A0A9W7YAM5"/>
<reference evidence="7" key="1">
    <citation type="submission" date="2022-07" db="EMBL/GenBank/DDBJ databases">
        <title>Phylogenomic reconstructions and comparative analyses of Kickxellomycotina fungi.</title>
        <authorList>
            <person name="Reynolds N.K."/>
            <person name="Stajich J.E."/>
            <person name="Barry K."/>
            <person name="Grigoriev I.V."/>
            <person name="Crous P."/>
            <person name="Smith M.E."/>
        </authorList>
    </citation>
    <scope>NUCLEOTIDE SEQUENCE</scope>
    <source>
        <strain evidence="7">BCRC 34381</strain>
    </source>
</reference>
<dbReference type="InterPro" id="IPR015655">
    <property type="entry name" value="PP2C"/>
</dbReference>
<dbReference type="OrthoDB" id="416093at2759"/>
<gene>
    <name evidence="7" type="primary">PTC6</name>
    <name evidence="7" type="ORF">LPJ61_001095</name>
</gene>
<organism evidence="7 8">
    <name type="scientific">Coemansia biformis</name>
    <dbReference type="NCBI Taxonomy" id="1286918"/>
    <lineage>
        <taxon>Eukaryota</taxon>
        <taxon>Fungi</taxon>
        <taxon>Fungi incertae sedis</taxon>
        <taxon>Zoopagomycota</taxon>
        <taxon>Kickxellomycotina</taxon>
        <taxon>Kickxellomycetes</taxon>
        <taxon>Kickxellales</taxon>
        <taxon>Kickxellaceae</taxon>
        <taxon>Coemansia</taxon>
    </lineage>
</organism>
<dbReference type="InterPro" id="IPR000222">
    <property type="entry name" value="PP2C_BS"/>
</dbReference>
<dbReference type="PROSITE" id="PS51746">
    <property type="entry name" value="PPM_2"/>
    <property type="match status" value="1"/>
</dbReference>
<evidence type="ECO:0000256" key="5">
    <source>
        <dbReference type="SAM" id="MobiDB-lite"/>
    </source>
</evidence>
<dbReference type="GO" id="GO:0046872">
    <property type="term" value="F:metal ion binding"/>
    <property type="evidence" value="ECO:0007669"/>
    <property type="project" value="UniProtKB-KW"/>
</dbReference>
<accession>A0A9W7YAM5</accession>
<evidence type="ECO:0000259" key="6">
    <source>
        <dbReference type="PROSITE" id="PS51746"/>
    </source>
</evidence>
<proteinExistence type="inferred from homology"/>
<keyword evidence="8" id="KW-1185">Reference proteome</keyword>
<name>A0A9W7YAM5_9FUNG</name>
<dbReference type="PROSITE" id="PS01032">
    <property type="entry name" value="PPM_1"/>
    <property type="match status" value="1"/>
</dbReference>
<keyword evidence="2 4" id="KW-0378">Hydrolase</keyword>
<comment type="similarity">
    <text evidence="4">Belongs to the PP2C family.</text>
</comment>
<dbReference type="InterPro" id="IPR036457">
    <property type="entry name" value="PPM-type-like_dom_sf"/>
</dbReference>
<evidence type="ECO:0000313" key="8">
    <source>
        <dbReference type="Proteomes" id="UP001143981"/>
    </source>
</evidence>
<dbReference type="Gene3D" id="3.60.40.10">
    <property type="entry name" value="PPM-type phosphatase domain"/>
    <property type="match status" value="1"/>
</dbReference>
<dbReference type="SMART" id="SM00332">
    <property type="entry name" value="PP2Cc"/>
    <property type="match status" value="1"/>
</dbReference>
<evidence type="ECO:0000256" key="1">
    <source>
        <dbReference type="ARBA" id="ARBA00022723"/>
    </source>
</evidence>
<keyword evidence="3 4" id="KW-0904">Protein phosphatase</keyword>
<dbReference type="EMBL" id="JANBOI010000077">
    <property type="protein sequence ID" value="KAJ1734400.1"/>
    <property type="molecule type" value="Genomic_DNA"/>
</dbReference>
<dbReference type="Pfam" id="PF00481">
    <property type="entry name" value="PP2C"/>
    <property type="match status" value="1"/>
</dbReference>
<keyword evidence="1" id="KW-0479">Metal-binding</keyword>
<dbReference type="PANTHER" id="PTHR13832">
    <property type="entry name" value="PROTEIN PHOSPHATASE 2C"/>
    <property type="match status" value="1"/>
</dbReference>
<feature type="region of interest" description="Disordered" evidence="5">
    <location>
        <begin position="432"/>
        <end position="451"/>
    </location>
</feature>
<evidence type="ECO:0000256" key="3">
    <source>
        <dbReference type="ARBA" id="ARBA00022912"/>
    </source>
</evidence>
<dbReference type="SUPFAM" id="SSF81606">
    <property type="entry name" value="PP2C-like"/>
    <property type="match status" value="1"/>
</dbReference>
<evidence type="ECO:0000256" key="2">
    <source>
        <dbReference type="ARBA" id="ARBA00022801"/>
    </source>
</evidence>
<protein>
    <submittedName>
        <fullName evidence="7">Protein phosphatase 2C 6</fullName>
    </submittedName>
</protein>
<dbReference type="CDD" id="cd00143">
    <property type="entry name" value="PP2Cc"/>
    <property type="match status" value="1"/>
</dbReference>
<dbReference type="GO" id="GO:0004722">
    <property type="term" value="F:protein serine/threonine phosphatase activity"/>
    <property type="evidence" value="ECO:0007669"/>
    <property type="project" value="InterPro"/>
</dbReference>
<dbReference type="Proteomes" id="UP001143981">
    <property type="component" value="Unassembled WGS sequence"/>
</dbReference>
<evidence type="ECO:0000313" key="7">
    <source>
        <dbReference type="EMBL" id="KAJ1734400.1"/>
    </source>
</evidence>
<evidence type="ECO:0000256" key="4">
    <source>
        <dbReference type="RuleBase" id="RU003465"/>
    </source>
</evidence>
<dbReference type="PANTHER" id="PTHR13832:SF589">
    <property type="entry name" value="[PYRUVATE DEHYDROGENASE [ACETYL-TRANSFERRING]]-PHOSPHATASE 2, MITOCHONDRIAL"/>
    <property type="match status" value="1"/>
</dbReference>
<sequence>MSSAAAAAPAAAVPMPSAVLARPVLSTGAVPYYVAYTEEGTVRVDVRKSPQLVGQASSRGTRGYNQDRAEFTPLRIPGMVADRRDKSSAQIMFLGVYDGHGGDSCSEHLKQLLHRYIETVSVGDLQAVVDGVRRYGKDWSEYTPPALCGMEAAVLRREAPSFLTIDERLTLAFLRADNDIRNTCWSDVQGSTACTAMVWDAEGLPFWSRDSCINLVVASVGDSKAILCGADGHGGLAVALNTLHHPDVHAERERLQHHGAFFSRDSFGEERAMARVANTRAFGDWQVKRFGVFAEPEVRHYELHGDEAAFLVIVSDGVTSVLTDQEIADAAKGCRDPQAAAKRIVDLAEQLGSDDNTTAQVLRLPGWGGALEDLTAEHRRRRLDSVERVRRLRGSMLLGPHGGSGSAQESSVRGGAVQLATPERLLKRVFSTHQRPQRGQGRPAAADGTTREPRLTVAQIQQRVRASGCRLTLVAEPEDLELDTDEDSGSVMSVPEAMRMTLSVLGFAGASMAAPGPGASALTCEQENTPLSLQETARAWRLIGLHVIEA</sequence>
<feature type="domain" description="PPM-type phosphatase" evidence="6">
    <location>
        <begin position="52"/>
        <end position="364"/>
    </location>
</feature>
<comment type="caution">
    <text evidence="7">The sequence shown here is derived from an EMBL/GenBank/DDBJ whole genome shotgun (WGS) entry which is preliminary data.</text>
</comment>
<dbReference type="InterPro" id="IPR001932">
    <property type="entry name" value="PPM-type_phosphatase-like_dom"/>
</dbReference>